<dbReference type="PANTHER" id="PTHR43080:SF2">
    <property type="entry name" value="CBS DOMAIN-CONTAINING PROTEIN"/>
    <property type="match status" value="1"/>
</dbReference>
<comment type="caution">
    <text evidence="4">The sequence shown here is derived from an EMBL/GenBank/DDBJ whole genome shotgun (WGS) entry which is preliminary data.</text>
</comment>
<dbReference type="PANTHER" id="PTHR43080">
    <property type="entry name" value="CBS DOMAIN-CONTAINING PROTEIN CBSX3, MITOCHONDRIAL"/>
    <property type="match status" value="1"/>
</dbReference>
<dbReference type="PROSITE" id="PS51371">
    <property type="entry name" value="CBS"/>
    <property type="match status" value="2"/>
</dbReference>
<dbReference type="RefSeq" id="WP_171609505.1">
    <property type="nucleotide sequence ID" value="NZ_WHPF01000016.1"/>
</dbReference>
<dbReference type="InterPro" id="IPR051257">
    <property type="entry name" value="Diverse_CBS-Domain"/>
</dbReference>
<feature type="domain" description="CBS" evidence="3">
    <location>
        <begin position="76"/>
        <end position="132"/>
    </location>
</feature>
<dbReference type="InterPro" id="IPR046342">
    <property type="entry name" value="CBS_dom_sf"/>
</dbReference>
<evidence type="ECO:0000256" key="2">
    <source>
        <dbReference type="PROSITE-ProRule" id="PRU00703"/>
    </source>
</evidence>
<dbReference type="Proteomes" id="UP000598971">
    <property type="component" value="Unassembled WGS sequence"/>
</dbReference>
<dbReference type="AlphaFoldDB" id="A0A8J8JUZ4"/>
<reference evidence="4" key="1">
    <citation type="submission" date="2019-10" db="EMBL/GenBank/DDBJ databases">
        <title>Draft genome sequence of Panacibacter sp. KCS-6.</title>
        <authorList>
            <person name="Yim K.J."/>
        </authorList>
    </citation>
    <scope>NUCLEOTIDE SEQUENCE</scope>
    <source>
        <strain evidence="4">KCS-6</strain>
    </source>
</reference>
<dbReference type="Gene3D" id="3.10.580.10">
    <property type="entry name" value="CBS-domain"/>
    <property type="match status" value="1"/>
</dbReference>
<evidence type="ECO:0000256" key="1">
    <source>
        <dbReference type="ARBA" id="ARBA00023122"/>
    </source>
</evidence>
<feature type="domain" description="CBS" evidence="3">
    <location>
        <begin position="9"/>
        <end position="69"/>
    </location>
</feature>
<evidence type="ECO:0000313" key="5">
    <source>
        <dbReference type="Proteomes" id="UP000598971"/>
    </source>
</evidence>
<dbReference type="Pfam" id="PF00571">
    <property type="entry name" value="CBS"/>
    <property type="match status" value="2"/>
</dbReference>
<sequence length="148" mass="16880">MRTIRDVLLQKGPHFNFIDAEATVLDAIHTMKSKNISYLIVTENAQYMGIVSERDYTHKVILENKHSATTVVKEIMTRDLPIIGINNTPEECMVIMNASKSRYLPVFDGLDFKGVITIHDLMREAILQNEQSSAAMKKAMEDKSLKFY</sequence>
<accession>A0A8J8JUZ4</accession>
<evidence type="ECO:0000259" key="3">
    <source>
        <dbReference type="PROSITE" id="PS51371"/>
    </source>
</evidence>
<protein>
    <submittedName>
        <fullName evidence="4">CBS domain-containing protein</fullName>
    </submittedName>
</protein>
<dbReference type="EMBL" id="WHPF01000016">
    <property type="protein sequence ID" value="NNV57558.1"/>
    <property type="molecule type" value="Genomic_DNA"/>
</dbReference>
<keyword evidence="5" id="KW-1185">Reference proteome</keyword>
<proteinExistence type="predicted"/>
<evidence type="ECO:0000313" key="4">
    <source>
        <dbReference type="EMBL" id="NNV57558.1"/>
    </source>
</evidence>
<name>A0A8J8JUZ4_9BACT</name>
<keyword evidence="1 2" id="KW-0129">CBS domain</keyword>
<dbReference type="InterPro" id="IPR000644">
    <property type="entry name" value="CBS_dom"/>
</dbReference>
<organism evidence="4 5">
    <name type="scientific">Limnovirga soli</name>
    <dbReference type="NCBI Taxonomy" id="2656915"/>
    <lineage>
        <taxon>Bacteria</taxon>
        <taxon>Pseudomonadati</taxon>
        <taxon>Bacteroidota</taxon>
        <taxon>Chitinophagia</taxon>
        <taxon>Chitinophagales</taxon>
        <taxon>Chitinophagaceae</taxon>
        <taxon>Limnovirga</taxon>
    </lineage>
</organism>
<dbReference type="SUPFAM" id="SSF54631">
    <property type="entry name" value="CBS-domain pair"/>
    <property type="match status" value="1"/>
</dbReference>
<gene>
    <name evidence="4" type="ORF">GD597_18950</name>
</gene>